<feature type="region of interest" description="Disordered" evidence="1">
    <location>
        <begin position="45"/>
        <end position="67"/>
    </location>
</feature>
<protein>
    <submittedName>
        <fullName evidence="2">Uncharacterized protein</fullName>
    </submittedName>
</protein>
<accession>A0A5B7FME9</accession>
<evidence type="ECO:0000313" key="2">
    <source>
        <dbReference type="EMBL" id="MPC46507.1"/>
    </source>
</evidence>
<comment type="caution">
    <text evidence="2">The sequence shown here is derived from an EMBL/GenBank/DDBJ whole genome shotgun (WGS) entry which is preliminary data.</text>
</comment>
<dbReference type="Proteomes" id="UP000324222">
    <property type="component" value="Unassembled WGS sequence"/>
</dbReference>
<gene>
    <name evidence="2" type="ORF">E2C01_040227</name>
</gene>
<sequence>MTPWITSSECVSKNRTNQRKLKCMLRQWYVTEPAEPLRAHDTISVRQGGGFGGDAGDYGTQQFSSPAPEAKKVGITHLCASPLEKLNKRNT</sequence>
<keyword evidence="3" id="KW-1185">Reference proteome</keyword>
<evidence type="ECO:0000256" key="1">
    <source>
        <dbReference type="SAM" id="MobiDB-lite"/>
    </source>
</evidence>
<dbReference type="AlphaFoldDB" id="A0A5B7FME9"/>
<reference evidence="2 3" key="1">
    <citation type="submission" date="2019-05" db="EMBL/GenBank/DDBJ databases">
        <title>Another draft genome of Portunus trituberculatus and its Hox gene families provides insights of decapod evolution.</title>
        <authorList>
            <person name="Jeong J.-H."/>
            <person name="Song I."/>
            <person name="Kim S."/>
            <person name="Choi T."/>
            <person name="Kim D."/>
            <person name="Ryu S."/>
            <person name="Kim W."/>
        </authorList>
    </citation>
    <scope>NUCLEOTIDE SEQUENCE [LARGE SCALE GENOMIC DNA]</scope>
    <source>
        <tissue evidence="2">Muscle</tissue>
    </source>
</reference>
<organism evidence="2 3">
    <name type="scientific">Portunus trituberculatus</name>
    <name type="common">Swimming crab</name>
    <name type="synonym">Neptunus trituberculatus</name>
    <dbReference type="NCBI Taxonomy" id="210409"/>
    <lineage>
        <taxon>Eukaryota</taxon>
        <taxon>Metazoa</taxon>
        <taxon>Ecdysozoa</taxon>
        <taxon>Arthropoda</taxon>
        <taxon>Crustacea</taxon>
        <taxon>Multicrustacea</taxon>
        <taxon>Malacostraca</taxon>
        <taxon>Eumalacostraca</taxon>
        <taxon>Eucarida</taxon>
        <taxon>Decapoda</taxon>
        <taxon>Pleocyemata</taxon>
        <taxon>Brachyura</taxon>
        <taxon>Eubrachyura</taxon>
        <taxon>Portunoidea</taxon>
        <taxon>Portunidae</taxon>
        <taxon>Portuninae</taxon>
        <taxon>Portunus</taxon>
    </lineage>
</organism>
<feature type="compositionally biased region" description="Gly residues" evidence="1">
    <location>
        <begin position="47"/>
        <end position="56"/>
    </location>
</feature>
<proteinExistence type="predicted"/>
<name>A0A5B7FME9_PORTR</name>
<evidence type="ECO:0000313" key="3">
    <source>
        <dbReference type="Proteomes" id="UP000324222"/>
    </source>
</evidence>
<dbReference type="EMBL" id="VSRR010007242">
    <property type="protein sequence ID" value="MPC46507.1"/>
    <property type="molecule type" value="Genomic_DNA"/>
</dbReference>